<evidence type="ECO:0000313" key="5">
    <source>
        <dbReference type="EMBL" id="OQX13758.1"/>
    </source>
</evidence>
<keyword evidence="3 5" id="KW-0808">Transferase</keyword>
<comment type="caution">
    <text evidence="5">The sequence shown here is derived from an EMBL/GenBank/DDBJ whole genome shotgun (WGS) entry which is preliminary data.</text>
</comment>
<dbReference type="InterPro" id="IPR001173">
    <property type="entry name" value="Glyco_trans_2-like"/>
</dbReference>
<dbReference type="PANTHER" id="PTHR43685:SF5">
    <property type="entry name" value="GLYCOSYLTRANSFERASE EPSE-RELATED"/>
    <property type="match status" value="1"/>
</dbReference>
<reference evidence="5 6" key="1">
    <citation type="submission" date="2017-01" db="EMBL/GenBank/DDBJ databases">
        <title>Novel large sulfur bacteria in the metagenomes of groundwater-fed chemosynthetic microbial mats in the Lake Huron basin.</title>
        <authorList>
            <person name="Sharrar A.M."/>
            <person name="Flood B.E."/>
            <person name="Bailey J.V."/>
            <person name="Jones D.S."/>
            <person name="Biddanda B."/>
            <person name="Ruberg S.A."/>
            <person name="Marcus D.N."/>
            <person name="Dick G.J."/>
        </authorList>
    </citation>
    <scope>NUCLEOTIDE SEQUENCE [LARGE SCALE GENOMIC DNA]</scope>
    <source>
        <strain evidence="5">A8</strain>
    </source>
</reference>
<protein>
    <submittedName>
        <fullName evidence="5">Glycosyl transferase family 2</fullName>
    </submittedName>
</protein>
<dbReference type="CDD" id="cd04196">
    <property type="entry name" value="GT_2_like_d"/>
    <property type="match status" value="1"/>
</dbReference>
<gene>
    <name evidence="5" type="ORF">BWK73_11255</name>
</gene>
<evidence type="ECO:0000256" key="3">
    <source>
        <dbReference type="ARBA" id="ARBA00022679"/>
    </source>
</evidence>
<dbReference type="STRING" id="1123401.GCA_000621325_02378"/>
<comment type="similarity">
    <text evidence="1">Belongs to the glycosyltransferase 2 family.</text>
</comment>
<dbReference type="PANTHER" id="PTHR43685">
    <property type="entry name" value="GLYCOSYLTRANSFERASE"/>
    <property type="match status" value="1"/>
</dbReference>
<dbReference type="Gene3D" id="3.90.550.10">
    <property type="entry name" value="Spore Coat Polysaccharide Biosynthesis Protein SpsA, Chain A"/>
    <property type="match status" value="1"/>
</dbReference>
<dbReference type="Pfam" id="PF00535">
    <property type="entry name" value="Glycos_transf_2"/>
    <property type="match status" value="1"/>
</dbReference>
<evidence type="ECO:0000256" key="1">
    <source>
        <dbReference type="ARBA" id="ARBA00006739"/>
    </source>
</evidence>
<sequence length="314" mass="35189">MNRSAIPTVAILLCTYNGQRYLGEQLDSVATQTYPHWRMWASDDGSQDDTPSILTEYRSKWSSGRLSIVQGEAQGFVANFLSLCCRHEIQADYYAFCDQDDVWEADKLRRAIACLQTVPADIPALYGARTRLVDANNHELGLSAPFMRPPGFAHALTQNIASGNTMVFNHAAIALLRDAGSKVTVVAHDWWLYLLVSGAGGRVFYDAYPSVRYRQHGGNLVGMKTHGLARLVRLRTIREVWQGTFRAGNHRQMQALQAMRAKLSPANCVILDRFMLARNRWLVPRLLGFWQSGIYREPLGSHLGLIAAAILKKI</sequence>
<feature type="domain" description="Glycosyltransferase 2-like" evidence="4">
    <location>
        <begin position="11"/>
        <end position="122"/>
    </location>
</feature>
<dbReference type="GO" id="GO:0016757">
    <property type="term" value="F:glycosyltransferase activity"/>
    <property type="evidence" value="ECO:0007669"/>
    <property type="project" value="UniProtKB-KW"/>
</dbReference>
<accession>A0A1Y1QU76</accession>
<evidence type="ECO:0000256" key="2">
    <source>
        <dbReference type="ARBA" id="ARBA00022676"/>
    </source>
</evidence>
<evidence type="ECO:0000259" key="4">
    <source>
        <dbReference type="Pfam" id="PF00535"/>
    </source>
</evidence>
<evidence type="ECO:0000313" key="6">
    <source>
        <dbReference type="Proteomes" id="UP000192491"/>
    </source>
</evidence>
<dbReference type="SUPFAM" id="SSF53448">
    <property type="entry name" value="Nucleotide-diphospho-sugar transferases"/>
    <property type="match status" value="1"/>
</dbReference>
<dbReference type="InterPro" id="IPR029044">
    <property type="entry name" value="Nucleotide-diphossugar_trans"/>
</dbReference>
<organism evidence="5 6">
    <name type="scientific">Thiothrix lacustris</name>
    <dbReference type="NCBI Taxonomy" id="525917"/>
    <lineage>
        <taxon>Bacteria</taxon>
        <taxon>Pseudomonadati</taxon>
        <taxon>Pseudomonadota</taxon>
        <taxon>Gammaproteobacteria</taxon>
        <taxon>Thiotrichales</taxon>
        <taxon>Thiotrichaceae</taxon>
        <taxon>Thiothrix</taxon>
    </lineage>
</organism>
<dbReference type="InterPro" id="IPR050834">
    <property type="entry name" value="Glycosyltransf_2"/>
</dbReference>
<name>A0A1Y1QU76_9GAMM</name>
<dbReference type="EMBL" id="MTEJ01000041">
    <property type="protein sequence ID" value="OQX13758.1"/>
    <property type="molecule type" value="Genomic_DNA"/>
</dbReference>
<dbReference type="AlphaFoldDB" id="A0A1Y1QU76"/>
<proteinExistence type="inferred from homology"/>
<keyword evidence="2" id="KW-0328">Glycosyltransferase</keyword>
<dbReference type="Proteomes" id="UP000192491">
    <property type="component" value="Unassembled WGS sequence"/>
</dbReference>